<proteinExistence type="predicted"/>
<dbReference type="CDD" id="cd08500">
    <property type="entry name" value="PBP2_NikA_DppA_OppA_like_4"/>
    <property type="match status" value="1"/>
</dbReference>
<organism evidence="2">
    <name type="scientific">hydrothermal vent metagenome</name>
    <dbReference type="NCBI Taxonomy" id="652676"/>
    <lineage>
        <taxon>unclassified sequences</taxon>
        <taxon>metagenomes</taxon>
        <taxon>ecological metagenomes</taxon>
    </lineage>
</organism>
<dbReference type="InterPro" id="IPR000914">
    <property type="entry name" value="SBP_5_dom"/>
</dbReference>
<dbReference type="InterPro" id="IPR039424">
    <property type="entry name" value="SBP_5"/>
</dbReference>
<dbReference type="PANTHER" id="PTHR30290">
    <property type="entry name" value="PERIPLASMIC BINDING COMPONENT OF ABC TRANSPORTER"/>
    <property type="match status" value="1"/>
</dbReference>
<reference evidence="2" key="1">
    <citation type="submission" date="2018-06" db="EMBL/GenBank/DDBJ databases">
        <authorList>
            <person name="Zhirakovskaya E."/>
        </authorList>
    </citation>
    <scope>NUCLEOTIDE SEQUENCE</scope>
</reference>
<dbReference type="Pfam" id="PF00496">
    <property type="entry name" value="SBP_bac_5"/>
    <property type="match status" value="1"/>
</dbReference>
<dbReference type="EMBL" id="UOEM01000069">
    <property type="protein sequence ID" value="VAW14103.1"/>
    <property type="molecule type" value="Genomic_DNA"/>
</dbReference>
<dbReference type="SUPFAM" id="SSF53850">
    <property type="entry name" value="Periplasmic binding protein-like II"/>
    <property type="match status" value="1"/>
</dbReference>
<protein>
    <submittedName>
        <fullName evidence="2">ABC transporter, substrate-binding protein (Cluster 5, nickel/peptides/opines)</fullName>
    </submittedName>
</protein>
<gene>
    <name evidence="2" type="ORF">MNBD_ALPHA09-455</name>
</gene>
<feature type="domain" description="Solute-binding protein family 5" evidence="1">
    <location>
        <begin position="105"/>
        <end position="519"/>
    </location>
</feature>
<sequence>MGVMGAKTMRRTLAVMMVLVAGFAAGPLGAQEPPEFGEDVKAGKMAPTADRLPSEPLVVDLGAAGLETGRHGGRLRTLVEKAKGIRYMSVYGYARLVGYDAKLNLKPDLLKAVKVEEGRIFTLVLRKGHKWSDGQPFTSEDFRYYWEDVANNKELTPSGPDATLLFDGEPPKFEVIDEVTVRFSWSRPNPNFLPLLAQARPPYIYRPAHYLKQFHKKYGDADTIAAAVKIANVRFWATLHNRRDNMYNNDNPDLPTLDPWVNTTVPPSTRFVFKRNPYFHRVDAKGLQLPYIGEVIVSVASNKLIPAKAVAGESDLQSRGLSFGNIAILKQGEGRGDYRTLLWPIGKSSHMALYPNLNTVDDTWRKLMRTRDFRAALSLGIDRSLINRTLFLGLARPVGNTVLPASSLYVEENALAWAEFDTKKANALLDGIGLSKRDSNGYRLLPDGRRAEIIVETAGEDIEQVDILQLIAETWKEIGIKLFTKPSQRDVLRERSYAGQTMMTVWSGWNLGAPSPIMSPQELAPTRQDNLGWPKWGQYYQTKGQAGDAPDMEAAKNLMALYGEWQVATNDEQRKSAWAEMLKIHAEEQFLIGVISGVRQPIVASKRLRNIPEDATYSWEPGALFGIFRPDQFWFAS</sequence>
<dbReference type="GO" id="GO:0043190">
    <property type="term" value="C:ATP-binding cassette (ABC) transporter complex"/>
    <property type="evidence" value="ECO:0007669"/>
    <property type="project" value="InterPro"/>
</dbReference>
<dbReference type="PANTHER" id="PTHR30290:SF62">
    <property type="entry name" value="OLIGOPEPTIDE ABC TRANSPORTER, PERIPLASMIC OLIGOPEPTIDE-BINDING PROTEIN"/>
    <property type="match status" value="1"/>
</dbReference>
<evidence type="ECO:0000259" key="1">
    <source>
        <dbReference type="Pfam" id="PF00496"/>
    </source>
</evidence>
<name>A0A3B0TD93_9ZZZZ</name>
<dbReference type="GO" id="GO:0015833">
    <property type="term" value="P:peptide transport"/>
    <property type="evidence" value="ECO:0007669"/>
    <property type="project" value="TreeGrafter"/>
</dbReference>
<dbReference type="GO" id="GO:0042597">
    <property type="term" value="C:periplasmic space"/>
    <property type="evidence" value="ECO:0007669"/>
    <property type="project" value="UniProtKB-ARBA"/>
</dbReference>
<evidence type="ECO:0000313" key="2">
    <source>
        <dbReference type="EMBL" id="VAW14103.1"/>
    </source>
</evidence>
<accession>A0A3B0TD93</accession>
<dbReference type="AlphaFoldDB" id="A0A3B0TD93"/>
<dbReference type="Gene3D" id="3.10.105.10">
    <property type="entry name" value="Dipeptide-binding Protein, Domain 3"/>
    <property type="match status" value="1"/>
</dbReference>
<dbReference type="Gene3D" id="3.40.190.10">
    <property type="entry name" value="Periplasmic binding protein-like II"/>
    <property type="match status" value="1"/>
</dbReference>
<dbReference type="GO" id="GO:1904680">
    <property type="term" value="F:peptide transmembrane transporter activity"/>
    <property type="evidence" value="ECO:0007669"/>
    <property type="project" value="TreeGrafter"/>
</dbReference>